<reference evidence="3" key="3">
    <citation type="submission" date="2021-05" db="EMBL/GenBank/DDBJ databases">
        <title>Protein family content uncovers lineage relationships and bacterial pathway maintenance mechanisms in DPANN archaea.</title>
        <authorList>
            <person name="Castelle C.J."/>
            <person name="Meheust R."/>
            <person name="Jaffe A.L."/>
            <person name="Seitz K."/>
            <person name="Gong X."/>
            <person name="Baker B.J."/>
            <person name="Banfield J.F."/>
        </authorList>
    </citation>
    <scope>NUCLEOTIDE SEQUENCE</scope>
    <source>
        <strain evidence="3">RIFCSPLOWO2_01_FULL_43_13</strain>
    </source>
</reference>
<dbReference type="Proteomes" id="UP000680185">
    <property type="component" value="Unassembled WGS sequence"/>
</dbReference>
<dbReference type="Gene3D" id="3.40.50.720">
    <property type="entry name" value="NAD(P)-binding Rossmann-like Domain"/>
    <property type="match status" value="1"/>
</dbReference>
<sequence>MDIAVLGANGWLGGKVTKALNAKAITQKMLSEKEISEFLERENPEVLINCAGKTGRPNVDWCELNKLETFEANSLLPLNLARACEKAGARLVHFGSGCIFEGNNGGKGFSEEDKPNFFGSFYSRGKILGDELLSDFKNVLTLRLRMPVDSEPGPRNLITKLSGYKQIINEKNSITIIEDLLTALKALVEKNEKGIFNVVNSPATSHEEIISLYRKIVNPAFSCEFISLERLEKMTLAKRSNCILSTEKLENAGIKLRNTQEALADCLQRYKQFESQSRKP</sequence>
<evidence type="ECO:0000259" key="1">
    <source>
        <dbReference type="Pfam" id="PF04321"/>
    </source>
</evidence>
<dbReference type="InterPro" id="IPR036291">
    <property type="entry name" value="NAD(P)-bd_dom_sf"/>
</dbReference>
<accession>A0A7J4K0H3</accession>
<comment type="caution">
    <text evidence="2">The sequence shown here is derived from an EMBL/GenBank/DDBJ whole genome shotgun (WGS) entry which is preliminary data.</text>
</comment>
<proteinExistence type="predicted"/>
<dbReference type="Pfam" id="PF04321">
    <property type="entry name" value="RmlD_sub_bind"/>
    <property type="match status" value="1"/>
</dbReference>
<dbReference type="PANTHER" id="PTHR10491">
    <property type="entry name" value="DTDP-4-DEHYDRORHAMNOSE REDUCTASE"/>
    <property type="match status" value="1"/>
</dbReference>
<evidence type="ECO:0000313" key="4">
    <source>
        <dbReference type="Proteomes" id="UP000590964"/>
    </source>
</evidence>
<evidence type="ECO:0000313" key="3">
    <source>
        <dbReference type="EMBL" id="MBS3058423.1"/>
    </source>
</evidence>
<reference evidence="2" key="1">
    <citation type="journal article" date="2020" name="bioRxiv">
        <title>A rank-normalized archaeal taxonomy based on genome phylogeny resolves widespread incomplete and uneven classifications.</title>
        <authorList>
            <person name="Rinke C."/>
            <person name="Chuvochina M."/>
            <person name="Mussig A.J."/>
            <person name="Chaumeil P.-A."/>
            <person name="Waite D.W."/>
            <person name="Whitman W.B."/>
            <person name="Parks D.H."/>
            <person name="Hugenholtz P."/>
        </authorList>
    </citation>
    <scope>NUCLEOTIDE SEQUENCE</scope>
    <source>
        <strain evidence="2">UBA10191</strain>
    </source>
</reference>
<dbReference type="Proteomes" id="UP000590964">
    <property type="component" value="Unassembled WGS sequence"/>
</dbReference>
<dbReference type="SUPFAM" id="SSF51735">
    <property type="entry name" value="NAD(P)-binding Rossmann-fold domains"/>
    <property type="match status" value="1"/>
</dbReference>
<feature type="domain" description="RmlD-like substrate binding" evidence="1">
    <location>
        <begin position="1"/>
        <end position="271"/>
    </location>
</feature>
<dbReference type="GO" id="GO:0048270">
    <property type="term" value="F:methionine adenosyltransferase regulator activity"/>
    <property type="evidence" value="ECO:0007669"/>
    <property type="project" value="TreeGrafter"/>
</dbReference>
<dbReference type="GO" id="GO:0048269">
    <property type="term" value="C:methionine adenosyltransferase complex"/>
    <property type="evidence" value="ECO:0007669"/>
    <property type="project" value="TreeGrafter"/>
</dbReference>
<dbReference type="GO" id="GO:0006556">
    <property type="term" value="P:S-adenosylmethionine biosynthetic process"/>
    <property type="evidence" value="ECO:0007669"/>
    <property type="project" value="TreeGrafter"/>
</dbReference>
<dbReference type="InterPro" id="IPR029903">
    <property type="entry name" value="RmlD-like-bd"/>
</dbReference>
<dbReference type="AlphaFoldDB" id="A0A7J4K0H3"/>
<reference evidence="3" key="2">
    <citation type="submission" date="2021-03" db="EMBL/GenBank/DDBJ databases">
        <authorList>
            <person name="Jaffe A."/>
        </authorList>
    </citation>
    <scope>NUCLEOTIDE SEQUENCE</scope>
    <source>
        <strain evidence="3">RIFCSPLOWO2_01_FULL_43_13</strain>
    </source>
</reference>
<organism evidence="2 4">
    <name type="scientific">Candidatus Iainarchaeum sp</name>
    <dbReference type="NCBI Taxonomy" id="3101447"/>
    <lineage>
        <taxon>Archaea</taxon>
        <taxon>Candidatus Iainarchaeota</taxon>
        <taxon>Candidatus Iainarchaeia</taxon>
        <taxon>Candidatus Iainarchaeales</taxon>
        <taxon>Candidatus Iainarchaeaceae</taxon>
        <taxon>Candidatus Iainarchaeum</taxon>
    </lineage>
</organism>
<evidence type="ECO:0000313" key="2">
    <source>
        <dbReference type="EMBL" id="HIH21647.1"/>
    </source>
</evidence>
<dbReference type="EMBL" id="DUFW01000053">
    <property type="protein sequence ID" value="HIH21647.1"/>
    <property type="molecule type" value="Genomic_DNA"/>
</dbReference>
<dbReference type="EMBL" id="JAGVWB010000023">
    <property type="protein sequence ID" value="MBS3058423.1"/>
    <property type="molecule type" value="Genomic_DNA"/>
</dbReference>
<gene>
    <name evidence="2" type="ORF">HA222_03255</name>
    <name evidence="3" type="ORF">J4478_03400</name>
</gene>
<name>A0A7J4K0H3_9ARCH</name>
<protein>
    <submittedName>
        <fullName evidence="2">Sugar nucleotide-binding protein</fullName>
    </submittedName>
</protein>
<dbReference type="PANTHER" id="PTHR10491:SF4">
    <property type="entry name" value="METHIONINE ADENOSYLTRANSFERASE 2 SUBUNIT BETA"/>
    <property type="match status" value="1"/>
</dbReference>
<dbReference type="InterPro" id="IPR005913">
    <property type="entry name" value="dTDP_dehydrorham_reduct"/>
</dbReference>